<dbReference type="GO" id="GO:0003723">
    <property type="term" value="F:RNA binding"/>
    <property type="evidence" value="ECO:0007669"/>
    <property type="project" value="TreeGrafter"/>
</dbReference>
<accession>A0A1S4ER32</accession>
<dbReference type="AlphaFoldDB" id="A0A1S4ER32"/>
<evidence type="ECO:0000313" key="2">
    <source>
        <dbReference type="Proteomes" id="UP000079169"/>
    </source>
</evidence>
<evidence type="ECO:0000313" key="3">
    <source>
        <dbReference type="RefSeq" id="XP_017304633.1"/>
    </source>
</evidence>
<dbReference type="SUPFAM" id="SSF52540">
    <property type="entry name" value="P-loop containing nucleoside triphosphate hydrolases"/>
    <property type="match status" value="1"/>
</dbReference>
<dbReference type="OMA" id="HICGHAR"/>
<organism evidence="2 3">
    <name type="scientific">Diaphorina citri</name>
    <name type="common">Asian citrus psyllid</name>
    <dbReference type="NCBI Taxonomy" id="121845"/>
    <lineage>
        <taxon>Eukaryota</taxon>
        <taxon>Metazoa</taxon>
        <taxon>Ecdysozoa</taxon>
        <taxon>Arthropoda</taxon>
        <taxon>Hexapoda</taxon>
        <taxon>Insecta</taxon>
        <taxon>Pterygota</taxon>
        <taxon>Neoptera</taxon>
        <taxon>Paraneoptera</taxon>
        <taxon>Hemiptera</taxon>
        <taxon>Sternorrhyncha</taxon>
        <taxon>Psylloidea</taxon>
        <taxon>Psyllidae</taxon>
        <taxon>Diaphorininae</taxon>
        <taxon>Diaphorina</taxon>
    </lineage>
</organism>
<dbReference type="GO" id="GO:0004386">
    <property type="term" value="F:helicase activity"/>
    <property type="evidence" value="ECO:0007669"/>
    <property type="project" value="TreeGrafter"/>
</dbReference>
<reference evidence="3" key="1">
    <citation type="submission" date="2025-08" db="UniProtKB">
        <authorList>
            <consortium name="RefSeq"/>
        </authorList>
    </citation>
    <scope>IDENTIFICATION</scope>
</reference>
<proteinExistence type="predicted"/>
<keyword evidence="2" id="KW-1185">Reference proteome</keyword>
<dbReference type="PANTHER" id="PTHR18934">
    <property type="entry name" value="ATP-DEPENDENT RNA HELICASE"/>
    <property type="match status" value="1"/>
</dbReference>
<name>A0A1S4ER32_DIACI</name>
<dbReference type="KEGG" id="dci:108254154"/>
<dbReference type="Gene3D" id="3.40.50.300">
    <property type="entry name" value="P-loop containing nucleotide triphosphate hydrolases"/>
    <property type="match status" value="1"/>
</dbReference>
<dbReference type="InterPro" id="IPR027417">
    <property type="entry name" value="P-loop_NTPase"/>
</dbReference>
<feature type="domain" description="Helicase C-terminal" evidence="1">
    <location>
        <begin position="12"/>
        <end position="64"/>
    </location>
</feature>
<dbReference type="GeneID" id="108254154"/>
<dbReference type="InterPro" id="IPR001650">
    <property type="entry name" value="Helicase_C-like"/>
</dbReference>
<dbReference type="RefSeq" id="XP_017304633.1">
    <property type="nucleotide sequence ID" value="XM_017449144.2"/>
</dbReference>
<dbReference type="PaxDb" id="121845-A0A1S4ER32"/>
<dbReference type="PANTHER" id="PTHR18934:SF213">
    <property type="entry name" value="3'-5' RNA HELICASE YTHDC2"/>
    <property type="match status" value="1"/>
</dbReference>
<dbReference type="Pfam" id="PF00271">
    <property type="entry name" value="Helicase_C"/>
    <property type="match status" value="1"/>
</dbReference>
<dbReference type="STRING" id="121845.A0A1S4ER32"/>
<sequence length="67" mass="7573">MLFSDPTCYSQLYVLTLHSQMQTSKQKLVFNAPPEGLRKIILSTNIAETSITINDVVYVIDCGKHKE</sequence>
<feature type="non-terminal residue" evidence="3">
    <location>
        <position position="67"/>
    </location>
</feature>
<protein>
    <submittedName>
        <fullName evidence="3">DExH-box ATP-dependent RNA helicase DExH3-like</fullName>
    </submittedName>
</protein>
<evidence type="ECO:0000259" key="1">
    <source>
        <dbReference type="Pfam" id="PF00271"/>
    </source>
</evidence>
<gene>
    <name evidence="3" type="primary">LOC108254154</name>
</gene>
<dbReference type="CDD" id="cd18791">
    <property type="entry name" value="SF2_C_RHA"/>
    <property type="match status" value="1"/>
</dbReference>
<dbReference type="Proteomes" id="UP000079169">
    <property type="component" value="Unplaced"/>
</dbReference>